<protein>
    <submittedName>
        <fullName evidence="2">Uncharacterized protein</fullName>
    </submittedName>
</protein>
<dbReference type="EMBL" id="DXAN01000025">
    <property type="protein sequence ID" value="HJA09066.1"/>
    <property type="molecule type" value="Genomic_DNA"/>
</dbReference>
<keyword evidence="1" id="KW-0472">Membrane</keyword>
<keyword evidence="1" id="KW-0812">Transmembrane</keyword>
<name>A0A9D2HF74_9BACT</name>
<keyword evidence="1" id="KW-1133">Transmembrane helix</keyword>
<sequence>MEDIIMQFFGDYAPLALAVMGVCAAVAALLPTPGEKSGKIYRALYAALNLLAVNVGKAKNADDAAAEQTKKQA</sequence>
<proteinExistence type="predicted"/>
<organism evidence="2 3">
    <name type="scientific">Candidatus Mailhella merdigallinarum</name>
    <dbReference type="NCBI Taxonomy" id="2838658"/>
    <lineage>
        <taxon>Bacteria</taxon>
        <taxon>Pseudomonadati</taxon>
        <taxon>Thermodesulfobacteriota</taxon>
        <taxon>Desulfovibrionia</taxon>
        <taxon>Desulfovibrionales</taxon>
        <taxon>Desulfovibrionaceae</taxon>
        <taxon>Mailhella</taxon>
    </lineage>
</organism>
<reference evidence="2" key="2">
    <citation type="submission" date="2021-04" db="EMBL/GenBank/DDBJ databases">
        <authorList>
            <person name="Gilroy R."/>
        </authorList>
    </citation>
    <scope>NUCLEOTIDE SEQUENCE</scope>
    <source>
        <strain evidence="2">CHK186-16707</strain>
    </source>
</reference>
<accession>A0A9D2HF74</accession>
<evidence type="ECO:0000313" key="3">
    <source>
        <dbReference type="Proteomes" id="UP000824225"/>
    </source>
</evidence>
<gene>
    <name evidence="2" type="ORF">H9962_07750</name>
</gene>
<evidence type="ECO:0000313" key="2">
    <source>
        <dbReference type="EMBL" id="HJA09066.1"/>
    </source>
</evidence>
<feature type="transmembrane region" description="Helical" evidence="1">
    <location>
        <begin position="12"/>
        <end position="32"/>
    </location>
</feature>
<reference evidence="2" key="1">
    <citation type="journal article" date="2021" name="PeerJ">
        <title>Extensive microbial diversity within the chicken gut microbiome revealed by metagenomics and culture.</title>
        <authorList>
            <person name="Gilroy R."/>
            <person name="Ravi A."/>
            <person name="Getino M."/>
            <person name="Pursley I."/>
            <person name="Horton D.L."/>
            <person name="Alikhan N.F."/>
            <person name="Baker D."/>
            <person name="Gharbi K."/>
            <person name="Hall N."/>
            <person name="Watson M."/>
            <person name="Adriaenssens E.M."/>
            <person name="Foster-Nyarko E."/>
            <person name="Jarju S."/>
            <person name="Secka A."/>
            <person name="Antonio M."/>
            <person name="Oren A."/>
            <person name="Chaudhuri R.R."/>
            <person name="La Ragione R."/>
            <person name="Hildebrand F."/>
            <person name="Pallen M.J."/>
        </authorList>
    </citation>
    <scope>NUCLEOTIDE SEQUENCE</scope>
    <source>
        <strain evidence="2">CHK186-16707</strain>
    </source>
</reference>
<comment type="caution">
    <text evidence="2">The sequence shown here is derived from an EMBL/GenBank/DDBJ whole genome shotgun (WGS) entry which is preliminary data.</text>
</comment>
<dbReference type="AlphaFoldDB" id="A0A9D2HF74"/>
<evidence type="ECO:0000256" key="1">
    <source>
        <dbReference type="SAM" id="Phobius"/>
    </source>
</evidence>
<dbReference type="Proteomes" id="UP000824225">
    <property type="component" value="Unassembled WGS sequence"/>
</dbReference>